<reference evidence="2 3" key="1">
    <citation type="submission" date="2017-12" db="EMBL/GenBank/DDBJ databases">
        <title>The genome sequence of Caulobacter flavus CGMCC1 15093.</title>
        <authorList>
            <person name="Gao J."/>
            <person name="Mao X."/>
            <person name="Sun J."/>
        </authorList>
    </citation>
    <scope>NUCLEOTIDE SEQUENCE [LARGE SCALE GENOMIC DNA]</scope>
    <source>
        <strain evidence="2 3">CGMCC1 15093</strain>
    </source>
</reference>
<dbReference type="RefSeq" id="WP_101712747.1">
    <property type="nucleotide sequence ID" value="NZ_CP026100.1"/>
</dbReference>
<dbReference type="EMBL" id="CP026100">
    <property type="protein sequence ID" value="AYV45402.1"/>
    <property type="molecule type" value="Genomic_DNA"/>
</dbReference>
<proteinExistence type="predicted"/>
<keyword evidence="4" id="KW-1185">Reference proteome</keyword>
<evidence type="ECO:0000313" key="4">
    <source>
        <dbReference type="Proteomes" id="UP000281192"/>
    </source>
</evidence>
<dbReference type="Proteomes" id="UP000281192">
    <property type="component" value="Chromosome"/>
</dbReference>
<dbReference type="AlphaFoldDB" id="A0A2N5CV05"/>
<accession>A0A2N5CV05</accession>
<sequence length="79" mass="8666">MTDITYTIVEHDGGWAYKLGDVFSETYPSHDAALAAAKRAAGEQKVAGDTVGITYEDDRGQWREELSDGHDRPTTHVKG</sequence>
<dbReference type="KEGG" id="cfh:C1707_03610"/>
<dbReference type="Proteomes" id="UP000234483">
    <property type="component" value="Unassembled WGS sequence"/>
</dbReference>
<reference evidence="1 4" key="2">
    <citation type="submission" date="2018-01" db="EMBL/GenBank/DDBJ databases">
        <title>Complete genome sequence of Caulobacter flavus RHGG3.</title>
        <authorList>
            <person name="Yang E."/>
        </authorList>
    </citation>
    <scope>NUCLEOTIDE SEQUENCE [LARGE SCALE GENOMIC DNA]</scope>
    <source>
        <strain evidence="1 4">RHGG3</strain>
    </source>
</reference>
<dbReference type="OrthoDB" id="7596641at2"/>
<evidence type="ECO:0000313" key="3">
    <source>
        <dbReference type="Proteomes" id="UP000234483"/>
    </source>
</evidence>
<evidence type="ECO:0000313" key="2">
    <source>
        <dbReference type="EMBL" id="PLR17634.1"/>
    </source>
</evidence>
<name>A0A2N5CV05_9CAUL</name>
<protein>
    <recommendedName>
        <fullName evidence="5">DUF2188 domain-containing protein</fullName>
    </recommendedName>
</protein>
<evidence type="ECO:0008006" key="5">
    <source>
        <dbReference type="Google" id="ProtNLM"/>
    </source>
</evidence>
<organism evidence="2 3">
    <name type="scientific">Caulobacter flavus</name>
    <dbReference type="NCBI Taxonomy" id="1679497"/>
    <lineage>
        <taxon>Bacteria</taxon>
        <taxon>Pseudomonadati</taxon>
        <taxon>Pseudomonadota</taxon>
        <taxon>Alphaproteobacteria</taxon>
        <taxon>Caulobacterales</taxon>
        <taxon>Caulobacteraceae</taxon>
        <taxon>Caulobacter</taxon>
    </lineage>
</organism>
<dbReference type="Pfam" id="PF09954">
    <property type="entry name" value="DUF2188"/>
    <property type="match status" value="1"/>
</dbReference>
<dbReference type="InterPro" id="IPR018691">
    <property type="entry name" value="DUF2188"/>
</dbReference>
<evidence type="ECO:0000313" key="1">
    <source>
        <dbReference type="EMBL" id="AYV45402.1"/>
    </source>
</evidence>
<dbReference type="EMBL" id="PJRQ01000017">
    <property type="protein sequence ID" value="PLR17634.1"/>
    <property type="molecule type" value="Genomic_DNA"/>
</dbReference>
<gene>
    <name evidence="1" type="ORF">C1707_03610</name>
    <name evidence="2" type="ORF">CFHF_09325</name>
</gene>